<dbReference type="EMBL" id="LIUF01000012">
    <property type="protein sequence ID" value="KOX91385.1"/>
    <property type="molecule type" value="Genomic_DNA"/>
</dbReference>
<organism evidence="2 4">
    <name type="scientific">Haloarcula rubripromontorii</name>
    <dbReference type="NCBI Taxonomy" id="1705562"/>
    <lineage>
        <taxon>Archaea</taxon>
        <taxon>Methanobacteriati</taxon>
        <taxon>Methanobacteriota</taxon>
        <taxon>Stenosarchaea group</taxon>
        <taxon>Halobacteria</taxon>
        <taxon>Halobacteriales</taxon>
        <taxon>Haloarculaceae</taxon>
        <taxon>Haloarcula</taxon>
    </lineage>
</organism>
<dbReference type="InterPro" id="IPR011991">
    <property type="entry name" value="ArsR-like_HTH"/>
</dbReference>
<gene>
    <name evidence="2" type="ORF">AMS69_19045</name>
    <name evidence="3" type="ORF">GOC83_00245</name>
</gene>
<reference evidence="2 4" key="1">
    <citation type="submission" date="2015-08" db="EMBL/GenBank/DDBJ databases">
        <title>Genomes of Isolates from Cabo Rojo, PR.</title>
        <authorList>
            <person name="Sanchez-Nieves R.L."/>
            <person name="Montalvo-Rodriguez R."/>
        </authorList>
    </citation>
    <scope>NUCLEOTIDE SEQUENCE [LARGE SCALE GENOMIC DNA]</scope>
    <source>
        <strain evidence="2 4">SL3</strain>
    </source>
</reference>
<dbReference type="Pfam" id="PF12840">
    <property type="entry name" value="HTH_20"/>
    <property type="match status" value="1"/>
</dbReference>
<dbReference type="EMBL" id="WOWB01000001">
    <property type="protein sequence ID" value="NLV04565.1"/>
    <property type="molecule type" value="Genomic_DNA"/>
</dbReference>
<keyword evidence="4" id="KW-1185">Reference proteome</keyword>
<protein>
    <submittedName>
        <fullName evidence="2">DNA-binding protein</fullName>
    </submittedName>
    <submittedName>
        <fullName evidence="3">Helix-turn-helix domain-containing protein</fullName>
    </submittedName>
</protein>
<dbReference type="OrthoDB" id="11368at2157"/>
<dbReference type="STRING" id="1705562.AMS69_19045"/>
<evidence type="ECO:0000259" key="1">
    <source>
        <dbReference type="SMART" id="SM00418"/>
    </source>
</evidence>
<dbReference type="InterPro" id="IPR036388">
    <property type="entry name" value="WH-like_DNA-bd_sf"/>
</dbReference>
<dbReference type="RefSeq" id="WP_053969608.1">
    <property type="nucleotide sequence ID" value="NZ_JAWJXX010000002.1"/>
</dbReference>
<dbReference type="Proteomes" id="UP000610611">
    <property type="component" value="Unassembled WGS sequence"/>
</dbReference>
<evidence type="ECO:0000313" key="3">
    <source>
        <dbReference type="EMBL" id="NLV04565.1"/>
    </source>
</evidence>
<dbReference type="SMART" id="SM00418">
    <property type="entry name" value="HTH_ARSR"/>
    <property type="match status" value="1"/>
</dbReference>
<evidence type="ECO:0000313" key="2">
    <source>
        <dbReference type="EMBL" id="KOX91385.1"/>
    </source>
</evidence>
<keyword evidence="2" id="KW-0238">DNA-binding</keyword>
<dbReference type="GO" id="GO:0003677">
    <property type="term" value="F:DNA binding"/>
    <property type="evidence" value="ECO:0007669"/>
    <property type="project" value="UniProtKB-KW"/>
</dbReference>
<name>A0A0M9AI83_9EURY</name>
<dbReference type="InterPro" id="IPR036390">
    <property type="entry name" value="WH_DNA-bd_sf"/>
</dbReference>
<dbReference type="Gene3D" id="1.10.10.10">
    <property type="entry name" value="Winged helix-like DNA-binding domain superfamily/Winged helix DNA-binding domain"/>
    <property type="match status" value="1"/>
</dbReference>
<dbReference type="AlphaFoldDB" id="A0A0M9AI83"/>
<dbReference type="PATRIC" id="fig|1705562.3.peg.3886"/>
<sequence>MASAFPHHPPVDYVPREQTNVVVNGTEPTDVLQILSSEAAQEILGAVRNEPRTASDIADAVDRSLQSVSYHLDRLCEADLIEPAETWYSEKGTEMTVYALATERLVVQFGDSADRSV</sequence>
<comment type="caution">
    <text evidence="2">The sequence shown here is derived from an EMBL/GenBank/DDBJ whole genome shotgun (WGS) entry which is preliminary data.</text>
</comment>
<feature type="domain" description="HTH arsR-type" evidence="1">
    <location>
        <begin position="30"/>
        <end position="111"/>
    </location>
</feature>
<dbReference type="InterPro" id="IPR001845">
    <property type="entry name" value="HTH_ArsR_DNA-bd_dom"/>
</dbReference>
<proteinExistence type="predicted"/>
<dbReference type="CDD" id="cd00090">
    <property type="entry name" value="HTH_ARSR"/>
    <property type="match status" value="1"/>
</dbReference>
<evidence type="ECO:0000313" key="4">
    <source>
        <dbReference type="Proteomes" id="UP000037729"/>
    </source>
</evidence>
<dbReference type="Proteomes" id="UP000037729">
    <property type="component" value="Unassembled WGS sequence"/>
</dbReference>
<accession>A0A0M9AI83</accession>
<reference evidence="3" key="2">
    <citation type="submission" date="2019-12" db="EMBL/GenBank/DDBJ databases">
        <title>The whole-genome sequencing of Haloarcula japonica strain pws8.</title>
        <authorList>
            <person name="Verma D.K."/>
            <person name="Gopal K."/>
            <person name="Prasad E.S."/>
        </authorList>
    </citation>
    <scope>NUCLEOTIDE SEQUENCE</scope>
    <source>
        <strain evidence="3">Pws8</strain>
    </source>
</reference>
<dbReference type="SUPFAM" id="SSF46785">
    <property type="entry name" value="Winged helix' DNA-binding domain"/>
    <property type="match status" value="1"/>
</dbReference>
<dbReference type="GO" id="GO:0003700">
    <property type="term" value="F:DNA-binding transcription factor activity"/>
    <property type="evidence" value="ECO:0007669"/>
    <property type="project" value="InterPro"/>
</dbReference>